<feature type="chain" id="PRO_5003187689" description="Secretion system C-terminal sorting domain-containing protein" evidence="1">
    <location>
        <begin position="25"/>
        <end position="289"/>
    </location>
</feature>
<proteinExistence type="predicted"/>
<organism evidence="2 3">
    <name type="scientific">Paludibacter propionicigenes (strain DSM 17365 / JCM 13257 / WB4)</name>
    <dbReference type="NCBI Taxonomy" id="694427"/>
    <lineage>
        <taxon>Bacteria</taxon>
        <taxon>Pseudomonadati</taxon>
        <taxon>Bacteroidota</taxon>
        <taxon>Bacteroidia</taxon>
        <taxon>Bacteroidales</taxon>
        <taxon>Paludibacteraceae</taxon>
        <taxon>Paludibacter</taxon>
    </lineage>
</organism>
<keyword evidence="1" id="KW-0732">Signal</keyword>
<dbReference type="KEGG" id="ppn:Palpr_2177"/>
<evidence type="ECO:0000313" key="2">
    <source>
        <dbReference type="EMBL" id="ADQ80313.1"/>
    </source>
</evidence>
<evidence type="ECO:0008006" key="4">
    <source>
        <dbReference type="Google" id="ProtNLM"/>
    </source>
</evidence>
<reference key="1">
    <citation type="submission" date="2010-11" db="EMBL/GenBank/DDBJ databases">
        <title>The complete genome of Paludibacter propionicigenes DSM 17365.</title>
        <authorList>
            <consortium name="US DOE Joint Genome Institute (JGI-PGF)"/>
            <person name="Lucas S."/>
            <person name="Copeland A."/>
            <person name="Lapidus A."/>
            <person name="Bruce D."/>
            <person name="Goodwin L."/>
            <person name="Pitluck S."/>
            <person name="Kyrpides N."/>
            <person name="Mavromatis K."/>
            <person name="Ivanova N."/>
            <person name="Munk A.C."/>
            <person name="Brettin T."/>
            <person name="Detter J.C."/>
            <person name="Han C."/>
            <person name="Tapia R."/>
            <person name="Land M."/>
            <person name="Hauser L."/>
            <person name="Markowitz V."/>
            <person name="Cheng J.-F."/>
            <person name="Hugenholtz P."/>
            <person name="Woyke T."/>
            <person name="Wu D."/>
            <person name="Gronow S."/>
            <person name="Wellnitz S."/>
            <person name="Brambilla E."/>
            <person name="Klenk H.-P."/>
            <person name="Eisen J.A."/>
        </authorList>
    </citation>
    <scope>NUCLEOTIDE SEQUENCE</scope>
    <source>
        <strain>WB4</strain>
    </source>
</reference>
<evidence type="ECO:0000313" key="3">
    <source>
        <dbReference type="Proteomes" id="UP000008718"/>
    </source>
</evidence>
<gene>
    <name evidence="2" type="ordered locus">Palpr_2177</name>
</gene>
<dbReference type="OrthoDB" id="1117451at2"/>
<accession>E4T6G9</accession>
<protein>
    <recommendedName>
        <fullName evidence="4">Secretion system C-terminal sorting domain-containing protein</fullName>
    </recommendedName>
</protein>
<sequence length="289" mass="31291">MKATTIKLLLAKLALILVVSNASAQDLIGTRIDVNKGSNYTDKLWLYTIGSCTSSFDNGWDGFKEIGSPRVPQLFAVEKDGNYQIDATNNVNNIVLGFIAGQDSVYTLTFTHQNMQLGYSKLYLIDSVAKKTIDVYADGSTYTFKATNKKTEKRFKIVSELPLTATVLKPDSIDSSNINEGAIASTAIVSSGFAVDNSKNVVSQPNTGDASIVKTKKIKVYTAQKMIVINNADKQVGQISVYNASTGKLVKQSTFGSFATTVIPTDELSGSYVVYAKTNNEELSKTVIL</sequence>
<dbReference type="HOGENOM" id="CLU_962596_0_0_10"/>
<keyword evidence="3" id="KW-1185">Reference proteome</keyword>
<feature type="signal peptide" evidence="1">
    <location>
        <begin position="1"/>
        <end position="24"/>
    </location>
</feature>
<dbReference type="AlphaFoldDB" id="E4T6G9"/>
<evidence type="ECO:0000256" key="1">
    <source>
        <dbReference type="SAM" id="SignalP"/>
    </source>
</evidence>
<dbReference type="RefSeq" id="WP_013445682.1">
    <property type="nucleotide sequence ID" value="NC_014734.1"/>
</dbReference>
<name>E4T6G9_PALPW</name>
<dbReference type="EMBL" id="CP002345">
    <property type="protein sequence ID" value="ADQ80313.1"/>
    <property type="molecule type" value="Genomic_DNA"/>
</dbReference>
<reference evidence="2 3" key="2">
    <citation type="journal article" date="2011" name="Stand. Genomic Sci.">
        <title>Complete genome sequence of Paludibacter propionicigenes type strain (WB4).</title>
        <authorList>
            <person name="Gronow S."/>
            <person name="Munk C."/>
            <person name="Lapidus A."/>
            <person name="Nolan M."/>
            <person name="Lucas S."/>
            <person name="Hammon N."/>
            <person name="Deshpande S."/>
            <person name="Cheng J.F."/>
            <person name="Tapia R."/>
            <person name="Han C."/>
            <person name="Goodwin L."/>
            <person name="Pitluck S."/>
            <person name="Liolios K."/>
            <person name="Ivanova N."/>
            <person name="Mavromatis K."/>
            <person name="Mikhailova N."/>
            <person name="Pati A."/>
            <person name="Chen A."/>
            <person name="Palaniappan K."/>
            <person name="Land M."/>
            <person name="Hauser L."/>
            <person name="Chang Y.J."/>
            <person name="Jeffries C.D."/>
            <person name="Brambilla E."/>
            <person name="Rohde M."/>
            <person name="Goker M."/>
            <person name="Detter J.C."/>
            <person name="Woyke T."/>
            <person name="Bristow J."/>
            <person name="Eisen J.A."/>
            <person name="Markowitz V."/>
            <person name="Hugenholtz P."/>
            <person name="Kyrpides N.C."/>
            <person name="Klenk H.P."/>
        </authorList>
    </citation>
    <scope>NUCLEOTIDE SEQUENCE [LARGE SCALE GENOMIC DNA]</scope>
    <source>
        <strain evidence="3">DSM 17365 / JCM 13257 / WB4</strain>
    </source>
</reference>
<dbReference type="Proteomes" id="UP000008718">
    <property type="component" value="Chromosome"/>
</dbReference>